<dbReference type="Gene3D" id="3.20.20.80">
    <property type="entry name" value="Glycosidases"/>
    <property type="match status" value="1"/>
</dbReference>
<feature type="domain" description="Glycoside hydrolase 35 catalytic" evidence="4">
    <location>
        <begin position="272"/>
        <end position="376"/>
    </location>
</feature>
<evidence type="ECO:0000256" key="2">
    <source>
        <dbReference type="RuleBase" id="RU003679"/>
    </source>
</evidence>
<name>A0ABU0Z3E8_9MICO</name>
<dbReference type="PRINTS" id="PR00742">
    <property type="entry name" value="GLHYDRLASE35"/>
</dbReference>
<evidence type="ECO:0000256" key="1">
    <source>
        <dbReference type="ARBA" id="ARBA00009809"/>
    </source>
</evidence>
<feature type="compositionally biased region" description="Basic and acidic residues" evidence="3">
    <location>
        <begin position="780"/>
        <end position="790"/>
    </location>
</feature>
<sequence>MLRVDATRPGRDELRPAMANVEDRRRGLAVTSRSLLRNGRPWLPVSGELHYTRVPSERWTERLRLMRSGGVSVVSTYVPWLHHEPVRGQARFDGRFDVGAFVDAVRAEGLEIVLRIGPWVHGEMRNGGLPDWVQHAAVRHRTDDPAYLDLVREWFARIADALAGRCTPENVLAIQLDNELYDQPGHLATLKRLAREAGLSAPLWTATAWGGAQLPDPEVLPLWGGYGDGFWVDPGAPCDPTFRAHYFFSDTWDDPGIGADVRGADDASTTGRAELSPWFPAATCELGGGMATAYHRRPRPDARDIAAVAHAKLGSGSAWQGYYMYAGGTNPGPGLEETQATDYPNDMTRLSYDFHAPIGESGRAAPSHAALRRQHAFIEAFGERLAPLPSHLPDVRPAGVEDAETLRWAVRVDDGSGFLFIGWHQPHVPLPTCRGARFRVETAGGAVELPTAPVDIPAGTLARWPLGLELGGVTVDWATASALTVLPAATGDGAPTLVLIEDAGIPVELAHDGSTHRLTPGAAPLRIEEPQGAALDVLVLAADAADHVWVVDAAAGGRRLLVGAGEVTWDADGRVAVRASGAEPDLRDYRGGAWRDLEWEAADATAAQRSAVGSTSAPERGPQPERAASVPIRLVRPETMPSGDYGSRDGRQAAPHDAVLDAHAAVYRLDVPEAFDDDAVLRVQWAGDVAQLRVDGVTATDRFWDGSELVANLRDIGAGPATRVELRVLPLRTDSRVHLPADAAARLAASDRALCEVSAARIDERTLWTEKTPPSGNPEHVADDRKTRER</sequence>
<keyword evidence="6" id="KW-1185">Reference proteome</keyword>
<accession>A0ABU0Z3E8</accession>
<reference evidence="5 6" key="1">
    <citation type="submission" date="2023-08" db="EMBL/GenBank/DDBJ databases">
        <title>Microbacterium psychrotolerans sp. nov., a psychrotolerant bacterium isolated from soil in Heilongjiang Province, China.</title>
        <authorList>
            <person name="An P."/>
            <person name="Zhao D."/>
            <person name="Xiang H."/>
        </authorList>
    </citation>
    <scope>NUCLEOTIDE SEQUENCE [LARGE SCALE GENOMIC DNA]</scope>
    <source>
        <strain evidence="5 6">QXD-8</strain>
    </source>
</reference>
<comment type="similarity">
    <text evidence="1 2">Belongs to the glycosyl hydrolase 35 family.</text>
</comment>
<dbReference type="EC" id="3.2.1.23" evidence="5"/>
<feature type="region of interest" description="Disordered" evidence="3">
    <location>
        <begin position="605"/>
        <end position="652"/>
    </location>
</feature>
<gene>
    <name evidence="5" type="ORF">Q9R08_14080</name>
</gene>
<dbReference type="InterPro" id="IPR001944">
    <property type="entry name" value="Glycoside_Hdrlase_35"/>
</dbReference>
<comment type="caution">
    <text evidence="5">The sequence shown here is derived from an EMBL/GenBank/DDBJ whole genome shotgun (WGS) entry which is preliminary data.</text>
</comment>
<dbReference type="RefSeq" id="WP_308868727.1">
    <property type="nucleotide sequence ID" value="NZ_JAVFWO010000004.1"/>
</dbReference>
<dbReference type="Proteomes" id="UP001235133">
    <property type="component" value="Unassembled WGS sequence"/>
</dbReference>
<feature type="compositionally biased region" description="Polar residues" evidence="3">
    <location>
        <begin position="607"/>
        <end position="617"/>
    </location>
</feature>
<keyword evidence="5" id="KW-0326">Glycosidase</keyword>
<organism evidence="5 6">
    <name type="scientific">Microbacterium psychrotolerans</name>
    <dbReference type="NCBI Taxonomy" id="3068321"/>
    <lineage>
        <taxon>Bacteria</taxon>
        <taxon>Bacillati</taxon>
        <taxon>Actinomycetota</taxon>
        <taxon>Actinomycetes</taxon>
        <taxon>Micrococcales</taxon>
        <taxon>Microbacteriaceae</taxon>
        <taxon>Microbacterium</taxon>
    </lineage>
</organism>
<evidence type="ECO:0000256" key="3">
    <source>
        <dbReference type="SAM" id="MobiDB-lite"/>
    </source>
</evidence>
<dbReference type="SUPFAM" id="SSF51445">
    <property type="entry name" value="(Trans)glycosidases"/>
    <property type="match status" value="1"/>
</dbReference>
<protein>
    <submittedName>
        <fullName evidence="5">Beta-galactosidase</fullName>
        <ecNumber evidence="5">3.2.1.23</ecNumber>
    </submittedName>
</protein>
<evidence type="ECO:0000313" key="6">
    <source>
        <dbReference type="Proteomes" id="UP001235133"/>
    </source>
</evidence>
<evidence type="ECO:0000313" key="5">
    <source>
        <dbReference type="EMBL" id="MDQ7879113.1"/>
    </source>
</evidence>
<keyword evidence="5" id="KW-0378">Hydrolase</keyword>
<dbReference type="GO" id="GO:0004565">
    <property type="term" value="F:beta-galactosidase activity"/>
    <property type="evidence" value="ECO:0007669"/>
    <property type="project" value="UniProtKB-EC"/>
</dbReference>
<dbReference type="InterPro" id="IPR031330">
    <property type="entry name" value="Gly_Hdrlase_35_cat"/>
</dbReference>
<dbReference type="Pfam" id="PF01301">
    <property type="entry name" value="Glyco_hydro_35"/>
    <property type="match status" value="2"/>
</dbReference>
<dbReference type="InterPro" id="IPR017853">
    <property type="entry name" value="GH"/>
</dbReference>
<evidence type="ECO:0000259" key="4">
    <source>
        <dbReference type="Pfam" id="PF01301"/>
    </source>
</evidence>
<feature type="region of interest" description="Disordered" evidence="3">
    <location>
        <begin position="765"/>
        <end position="790"/>
    </location>
</feature>
<dbReference type="EMBL" id="JAVFWO010000004">
    <property type="protein sequence ID" value="MDQ7879113.1"/>
    <property type="molecule type" value="Genomic_DNA"/>
</dbReference>
<feature type="domain" description="Glycoside hydrolase 35 catalytic" evidence="4">
    <location>
        <begin position="34"/>
        <end position="181"/>
    </location>
</feature>
<dbReference type="PANTHER" id="PTHR23421">
    <property type="entry name" value="BETA-GALACTOSIDASE RELATED"/>
    <property type="match status" value="1"/>
</dbReference>
<proteinExistence type="inferred from homology"/>